<evidence type="ECO:0000256" key="1">
    <source>
        <dbReference type="SAM" id="MobiDB-lite"/>
    </source>
</evidence>
<name>A0A024G7B3_9STRA</name>
<dbReference type="AlphaFoldDB" id="A0A024G7B3"/>
<proteinExistence type="predicted"/>
<keyword evidence="3" id="KW-1185">Reference proteome</keyword>
<accession>A0A024G7B3</accession>
<reference evidence="2 3" key="1">
    <citation type="submission" date="2012-05" db="EMBL/GenBank/DDBJ databases">
        <title>Recombination and specialization in a pathogen metapopulation.</title>
        <authorList>
            <person name="Gardiner A."/>
            <person name="Kemen E."/>
            <person name="Schultz-Larsen T."/>
            <person name="MacLean D."/>
            <person name="Van Oosterhout C."/>
            <person name="Jones J.D.G."/>
        </authorList>
    </citation>
    <scope>NUCLEOTIDE SEQUENCE [LARGE SCALE GENOMIC DNA]</scope>
    <source>
        <strain evidence="2 3">Ac Nc2</strain>
    </source>
</reference>
<evidence type="ECO:0008006" key="4">
    <source>
        <dbReference type="Google" id="ProtNLM"/>
    </source>
</evidence>
<protein>
    <recommendedName>
        <fullName evidence="4">Ataxin-2 C-terminal domain-containing protein</fullName>
    </recommendedName>
</protein>
<organism evidence="2 3">
    <name type="scientific">Albugo candida</name>
    <dbReference type="NCBI Taxonomy" id="65357"/>
    <lineage>
        <taxon>Eukaryota</taxon>
        <taxon>Sar</taxon>
        <taxon>Stramenopiles</taxon>
        <taxon>Oomycota</taxon>
        <taxon>Peronosporomycetes</taxon>
        <taxon>Albuginales</taxon>
        <taxon>Albuginaceae</taxon>
        <taxon>Albugo</taxon>
    </lineage>
</organism>
<evidence type="ECO:0000313" key="2">
    <source>
        <dbReference type="EMBL" id="CCI42404.1"/>
    </source>
</evidence>
<evidence type="ECO:0000313" key="3">
    <source>
        <dbReference type="Proteomes" id="UP000053237"/>
    </source>
</evidence>
<gene>
    <name evidence="2" type="ORF">BN9_031880</name>
</gene>
<dbReference type="EMBL" id="CAIX01000033">
    <property type="protein sequence ID" value="CCI42404.1"/>
    <property type="molecule type" value="Genomic_DNA"/>
</dbReference>
<comment type="caution">
    <text evidence="2">The sequence shown here is derived from an EMBL/GenBank/DDBJ whole genome shotgun (WGS) entry which is preliminary data.</text>
</comment>
<feature type="region of interest" description="Disordered" evidence="1">
    <location>
        <begin position="87"/>
        <end position="138"/>
    </location>
</feature>
<dbReference type="InParanoid" id="A0A024G7B3"/>
<dbReference type="OrthoDB" id="59721at2759"/>
<dbReference type="Proteomes" id="UP000053237">
    <property type="component" value="Unassembled WGS sequence"/>
</dbReference>
<sequence>MLSTLNAQATPFYPMHNWGGHAANYNEMSDPCFISDEDLFDSERFPLTEDDARELDEMDAVNEVLAELDVMETHQELYHRLQQKVQELRSQSEGGIEPHGKPQRHNFTSAAHLHKPKKNMNFSPKPLYSMKQPQSKQR</sequence>